<evidence type="ECO:0000313" key="1">
    <source>
        <dbReference type="EMBL" id="MFC7441598.1"/>
    </source>
</evidence>
<dbReference type="PANTHER" id="PTHR21525:SF9">
    <property type="entry name" value="CHANNEL_COLICIN DOMAIN-CONTAINING PROTEIN"/>
    <property type="match status" value="1"/>
</dbReference>
<dbReference type="EMBL" id="JBHTBW010000031">
    <property type="protein sequence ID" value="MFC7441598.1"/>
    <property type="molecule type" value="Genomic_DNA"/>
</dbReference>
<comment type="caution">
    <text evidence="1">The sequence shown here is derived from an EMBL/GenBank/DDBJ whole genome shotgun (WGS) entry which is preliminary data.</text>
</comment>
<dbReference type="Proteomes" id="UP001596500">
    <property type="component" value="Unassembled WGS sequence"/>
</dbReference>
<name>A0ABW2RKN8_9BACL</name>
<protein>
    <submittedName>
        <fullName evidence="1">Glycine zipper domain-containing protein</fullName>
    </submittedName>
</protein>
<proteinExistence type="predicted"/>
<reference evidence="2" key="1">
    <citation type="journal article" date="2019" name="Int. J. Syst. Evol. Microbiol.">
        <title>The Global Catalogue of Microorganisms (GCM) 10K type strain sequencing project: providing services to taxonomists for standard genome sequencing and annotation.</title>
        <authorList>
            <consortium name="The Broad Institute Genomics Platform"/>
            <consortium name="The Broad Institute Genome Sequencing Center for Infectious Disease"/>
            <person name="Wu L."/>
            <person name="Ma J."/>
        </authorList>
    </citation>
    <scope>NUCLEOTIDE SEQUENCE [LARGE SCALE GENOMIC DNA]</scope>
    <source>
        <strain evidence="2">CGMCC 1.12942</strain>
    </source>
</reference>
<dbReference type="PANTHER" id="PTHR21525">
    <property type="entry name" value="MOTILE SPERM PROTEIN"/>
    <property type="match status" value="1"/>
</dbReference>
<accession>A0ABW2RKN8</accession>
<keyword evidence="2" id="KW-1185">Reference proteome</keyword>
<dbReference type="RefSeq" id="WP_379864898.1">
    <property type="nucleotide sequence ID" value="NZ_JBHTBW010000031.1"/>
</dbReference>
<sequence length="127" mass="13171">MKIVTKNSGALWAGVISGLVTQVCDTVALCKGKMEKKEYALQTAENVSSAVGITMGVEYGAMLGSAVFPGVGTAIGSIVGGIVGDQLGRYVGHHTGKIVYNQPVVKVKAENVSVINNMEGDQTSIKE</sequence>
<gene>
    <name evidence="1" type="ORF">ACFQNG_10615</name>
</gene>
<evidence type="ECO:0000313" key="2">
    <source>
        <dbReference type="Proteomes" id="UP001596500"/>
    </source>
</evidence>
<organism evidence="1 2">
    <name type="scientific">Laceyella putida</name>
    <dbReference type="NCBI Taxonomy" id="110101"/>
    <lineage>
        <taxon>Bacteria</taxon>
        <taxon>Bacillati</taxon>
        <taxon>Bacillota</taxon>
        <taxon>Bacilli</taxon>
        <taxon>Bacillales</taxon>
        <taxon>Thermoactinomycetaceae</taxon>
        <taxon>Laceyella</taxon>
    </lineage>
</organism>